<dbReference type="SFLD" id="SFLDG00358">
    <property type="entry name" value="Main_(cytGST)"/>
    <property type="match status" value="1"/>
</dbReference>
<feature type="domain" description="GST C-terminal" evidence="2">
    <location>
        <begin position="92"/>
        <end position="213"/>
    </location>
</feature>
<feature type="domain" description="GST N-terminal" evidence="1">
    <location>
        <begin position="6"/>
        <end position="87"/>
    </location>
</feature>
<organism evidence="3 4">
    <name type="scientific">Paramecium primaurelia</name>
    <dbReference type="NCBI Taxonomy" id="5886"/>
    <lineage>
        <taxon>Eukaryota</taxon>
        <taxon>Sar</taxon>
        <taxon>Alveolata</taxon>
        <taxon>Ciliophora</taxon>
        <taxon>Intramacronucleata</taxon>
        <taxon>Oligohymenophorea</taxon>
        <taxon>Peniculida</taxon>
        <taxon>Parameciidae</taxon>
        <taxon>Paramecium</taxon>
    </lineage>
</organism>
<evidence type="ECO:0000313" key="4">
    <source>
        <dbReference type="Proteomes" id="UP000688137"/>
    </source>
</evidence>
<dbReference type="AlphaFoldDB" id="A0A8S1PQK8"/>
<proteinExistence type="predicted"/>
<dbReference type="InterPro" id="IPR040079">
    <property type="entry name" value="Glutathione_S-Trfase"/>
</dbReference>
<reference evidence="3" key="1">
    <citation type="submission" date="2021-01" db="EMBL/GenBank/DDBJ databases">
        <authorList>
            <consortium name="Genoscope - CEA"/>
            <person name="William W."/>
        </authorList>
    </citation>
    <scope>NUCLEOTIDE SEQUENCE</scope>
</reference>
<dbReference type="SFLD" id="SFLDS00019">
    <property type="entry name" value="Glutathione_Transferase_(cytos"/>
    <property type="match status" value="1"/>
</dbReference>
<evidence type="ECO:0000313" key="3">
    <source>
        <dbReference type="EMBL" id="CAD8105435.1"/>
    </source>
</evidence>
<dbReference type="Pfam" id="PF14497">
    <property type="entry name" value="GST_C_3"/>
    <property type="match status" value="1"/>
</dbReference>
<name>A0A8S1PQK8_PARPR</name>
<dbReference type="Proteomes" id="UP000688137">
    <property type="component" value="Unassembled WGS sequence"/>
</dbReference>
<dbReference type="GO" id="GO:0016034">
    <property type="term" value="F:maleylacetoacetate isomerase activity"/>
    <property type="evidence" value="ECO:0007669"/>
    <property type="project" value="TreeGrafter"/>
</dbReference>
<dbReference type="InterPro" id="IPR004045">
    <property type="entry name" value="Glutathione_S-Trfase_N"/>
</dbReference>
<dbReference type="PROSITE" id="PS50405">
    <property type="entry name" value="GST_CTER"/>
    <property type="match status" value="1"/>
</dbReference>
<dbReference type="PANTHER" id="PTHR42673">
    <property type="entry name" value="MALEYLACETOACETATE ISOMERASE"/>
    <property type="match status" value="1"/>
</dbReference>
<dbReference type="PROSITE" id="PS50404">
    <property type="entry name" value="GST_NTER"/>
    <property type="match status" value="1"/>
</dbReference>
<accession>A0A8S1PQK8</accession>
<dbReference type="EMBL" id="CAJJDM010000130">
    <property type="protein sequence ID" value="CAD8105435.1"/>
    <property type="molecule type" value="Genomic_DNA"/>
</dbReference>
<dbReference type="PANTHER" id="PTHR42673:SF4">
    <property type="entry name" value="MALEYLACETOACETATE ISOMERASE"/>
    <property type="match status" value="1"/>
</dbReference>
<evidence type="ECO:0000259" key="2">
    <source>
        <dbReference type="PROSITE" id="PS50405"/>
    </source>
</evidence>
<dbReference type="InterPro" id="IPR010987">
    <property type="entry name" value="Glutathione-S-Trfase_C-like"/>
</dbReference>
<gene>
    <name evidence="3" type="ORF">PPRIM_AZ9-3.1.T1270070</name>
</gene>
<dbReference type="GO" id="GO:0004364">
    <property type="term" value="F:glutathione transferase activity"/>
    <property type="evidence" value="ECO:0007669"/>
    <property type="project" value="TreeGrafter"/>
</dbReference>
<dbReference type="Pfam" id="PF02798">
    <property type="entry name" value="GST_N"/>
    <property type="match status" value="1"/>
</dbReference>
<sequence>MSTSRLAIRLYTYRGYSAPWRVSIMLKLKQLQFQPFFVNLPKAEQLSNMYSQINPLQIVPTLEINGQLLHESMAIAEYLEEEFPRNKLLPKSPLEKAIVRSMCETVNSGIHPYHASRFYKYVHNYVSDINRQEISEPFLDRGFTALNTLVEKHGGDYAFGNQVTIADAFLYPAFRGDDVSYLVNLDKYPALKKVVENLDQLPEFAYEHPDSQG</sequence>
<keyword evidence="4" id="KW-1185">Reference proteome</keyword>
<dbReference type="GO" id="GO:0006749">
    <property type="term" value="P:glutathione metabolic process"/>
    <property type="evidence" value="ECO:0007669"/>
    <property type="project" value="TreeGrafter"/>
</dbReference>
<protein>
    <recommendedName>
        <fullName evidence="5">Glutathione S-transferase</fullName>
    </recommendedName>
</protein>
<comment type="caution">
    <text evidence="3">The sequence shown here is derived from an EMBL/GenBank/DDBJ whole genome shotgun (WGS) entry which is preliminary data.</text>
</comment>
<dbReference type="OMA" id="YLSSCAW"/>
<dbReference type="InterPro" id="IPR004046">
    <property type="entry name" value="GST_C"/>
</dbReference>
<evidence type="ECO:0000259" key="1">
    <source>
        <dbReference type="PROSITE" id="PS50404"/>
    </source>
</evidence>
<evidence type="ECO:0008006" key="5">
    <source>
        <dbReference type="Google" id="ProtNLM"/>
    </source>
</evidence>
<dbReference type="GO" id="GO:0006559">
    <property type="term" value="P:L-phenylalanine catabolic process"/>
    <property type="evidence" value="ECO:0007669"/>
    <property type="project" value="TreeGrafter"/>
</dbReference>